<name>G7YQ54_CLOSI</name>
<gene>
    <name evidence="8" type="ORF">CLF_106696</name>
</gene>
<evidence type="ECO:0000256" key="2">
    <source>
        <dbReference type="ARBA" id="ARBA00022692"/>
    </source>
</evidence>
<keyword evidence="3 6" id="KW-0256">Endoplasmic reticulum</keyword>
<evidence type="ECO:0000256" key="1">
    <source>
        <dbReference type="ARBA" id="ARBA00004477"/>
    </source>
</evidence>
<keyword evidence="5 6" id="KW-0472">Membrane</keyword>
<evidence type="ECO:0000256" key="3">
    <source>
        <dbReference type="ARBA" id="ARBA00022824"/>
    </source>
</evidence>
<dbReference type="GO" id="GO:0005789">
    <property type="term" value="C:endoplasmic reticulum membrane"/>
    <property type="evidence" value="ECO:0007669"/>
    <property type="project" value="UniProtKB-SubCell"/>
</dbReference>
<accession>G7YQ54</accession>
<reference evidence="8" key="1">
    <citation type="journal article" date="2011" name="Genome Biol.">
        <title>The draft genome of the carcinogenic human liver fluke Clonorchis sinensis.</title>
        <authorList>
            <person name="Wang X."/>
            <person name="Chen W."/>
            <person name="Huang Y."/>
            <person name="Sun J."/>
            <person name="Men J."/>
            <person name="Liu H."/>
            <person name="Luo F."/>
            <person name="Guo L."/>
            <person name="Lv X."/>
            <person name="Deng C."/>
            <person name="Zhou C."/>
            <person name="Fan Y."/>
            <person name="Li X."/>
            <person name="Huang L."/>
            <person name="Hu Y."/>
            <person name="Liang C."/>
            <person name="Hu X."/>
            <person name="Xu J."/>
            <person name="Yu X."/>
        </authorList>
    </citation>
    <scope>NUCLEOTIDE SEQUENCE [LARGE SCALE GENOMIC DNA]</scope>
    <source>
        <strain evidence="8">Henan</strain>
    </source>
</reference>
<comment type="subcellular location">
    <subcellularLocation>
        <location evidence="1 6">Endoplasmic reticulum membrane</location>
        <topology evidence="1 6">Multi-pass membrane protein</topology>
    </subcellularLocation>
</comment>
<evidence type="ECO:0000256" key="5">
    <source>
        <dbReference type="ARBA" id="ARBA00023136"/>
    </source>
</evidence>
<evidence type="ECO:0000259" key="7">
    <source>
        <dbReference type="PROSITE" id="PS50845"/>
    </source>
</evidence>
<evidence type="ECO:0000256" key="4">
    <source>
        <dbReference type="ARBA" id="ARBA00022989"/>
    </source>
</evidence>
<keyword evidence="2 6" id="KW-0812">Transmembrane</keyword>
<dbReference type="InterPro" id="IPR003388">
    <property type="entry name" value="Reticulon"/>
</dbReference>
<evidence type="ECO:0000313" key="9">
    <source>
        <dbReference type="Proteomes" id="UP000008909"/>
    </source>
</evidence>
<dbReference type="Pfam" id="PF02453">
    <property type="entry name" value="Reticulon"/>
    <property type="match status" value="1"/>
</dbReference>
<feature type="domain" description="Reticulon" evidence="7">
    <location>
        <begin position="114"/>
        <end position="188"/>
    </location>
</feature>
<dbReference type="PANTHER" id="PTHR47027">
    <property type="entry name" value="REVERSE TRANSCRIPTASE DOMAIN-CONTAINING PROTEIN"/>
    <property type="match status" value="1"/>
</dbReference>
<evidence type="ECO:0000313" key="8">
    <source>
        <dbReference type="EMBL" id="GAA55085.1"/>
    </source>
</evidence>
<dbReference type="EMBL" id="DF143961">
    <property type="protein sequence ID" value="GAA55085.1"/>
    <property type="molecule type" value="Genomic_DNA"/>
</dbReference>
<feature type="transmembrane region" description="Helical" evidence="6">
    <location>
        <begin position="128"/>
        <end position="154"/>
    </location>
</feature>
<dbReference type="AlphaFoldDB" id="G7YQ54"/>
<comment type="caution">
    <text evidence="6">Lacks conserved residue(s) required for the propagation of feature annotation.</text>
</comment>
<evidence type="ECO:0000256" key="6">
    <source>
        <dbReference type="RuleBase" id="RU363132"/>
    </source>
</evidence>
<dbReference type="PANTHER" id="PTHR47027:SF20">
    <property type="entry name" value="REVERSE TRANSCRIPTASE-LIKE PROTEIN WITH RNA-DIRECTED DNA POLYMERASE DOMAIN"/>
    <property type="match status" value="1"/>
</dbReference>
<keyword evidence="9" id="KW-1185">Reference proteome</keyword>
<keyword evidence="4 6" id="KW-1133">Transmembrane helix</keyword>
<dbReference type="PROSITE" id="PS50845">
    <property type="entry name" value="RETICULON"/>
    <property type="match status" value="1"/>
</dbReference>
<organism evidence="8 9">
    <name type="scientific">Clonorchis sinensis</name>
    <name type="common">Chinese liver fluke</name>
    <dbReference type="NCBI Taxonomy" id="79923"/>
    <lineage>
        <taxon>Eukaryota</taxon>
        <taxon>Metazoa</taxon>
        <taxon>Spiralia</taxon>
        <taxon>Lophotrochozoa</taxon>
        <taxon>Platyhelminthes</taxon>
        <taxon>Trematoda</taxon>
        <taxon>Digenea</taxon>
        <taxon>Opisthorchiida</taxon>
        <taxon>Opisthorchiata</taxon>
        <taxon>Opisthorchiidae</taxon>
        <taxon>Clonorchis</taxon>
    </lineage>
</organism>
<dbReference type="Proteomes" id="UP000008909">
    <property type="component" value="Unassembled WGS sequence"/>
</dbReference>
<sequence length="611" mass="69917">MLSFGGQTDDFNFVSVNVNEKQPNTLEQDSATILSGLAKEHRVHLDGVHISRQNFEICTEMVCGIRGHSHDALRQRIWWHQIVNQARQPTHVLTVSYQDQLSNVLMRLTIGNTFENLIQWRDPLKTGILTVVVLTLLVSLSCLSFISVLAYAGLALLCCTFAARLYHFILPSTPKTVDKPGTPASHDVLTDGFEEHSAIIFQLQPRVSMLSPRRELLKELNYSSTCCGPLHPNAENSHSIKYIISYHIDVRYRWRGSTTTSRSFLDTDHSLVRYCYSLRFSGLNKKRMPSLAIRKLVDPEIKRTYRNPLHERLPDGPMSDINGQWEKICKALPKNGTSVCEVYEHNPTPIFTYFWACDDVCGSRERCPLSPSLFNFVTDELMRRTLGGLQKPVVQIVEDENLVDLDYADAIALIFEDQGETQALLSRLTTVILSFGMRLTRSKCKVKLENVQSMNMSPYNSLRINGGCEDFYRPRLVVRSTFPFSGDRNCSSWNQRAYGTRFIADKLIGPPPALGWRHSKKWRLIDVNLPECLTRILQQASTRNEVHDEQINTSFMRLNANLTPSDTINASKVSAARNRKMHRILFREFSTLARYQRFNVFHATNRENRLK</sequence>
<protein>
    <recommendedName>
        <fullName evidence="6">Reticulon-like protein</fullName>
    </recommendedName>
</protein>
<proteinExistence type="predicted"/>
<reference key="2">
    <citation type="submission" date="2011-10" db="EMBL/GenBank/DDBJ databases">
        <title>The genome and transcriptome sequence of Clonorchis sinensis provide insights into the carcinogenic liver fluke.</title>
        <authorList>
            <person name="Wang X."/>
            <person name="Huang Y."/>
            <person name="Chen W."/>
            <person name="Liu H."/>
            <person name="Guo L."/>
            <person name="Chen Y."/>
            <person name="Luo F."/>
            <person name="Zhou W."/>
            <person name="Sun J."/>
            <person name="Mao Q."/>
            <person name="Liang P."/>
            <person name="Zhou C."/>
            <person name="Tian Y."/>
            <person name="Men J."/>
            <person name="Lv X."/>
            <person name="Huang L."/>
            <person name="Zhou J."/>
            <person name="Hu Y."/>
            <person name="Li R."/>
            <person name="Zhang F."/>
            <person name="Lei H."/>
            <person name="Li X."/>
            <person name="Hu X."/>
            <person name="Liang C."/>
            <person name="Xu J."/>
            <person name="Wu Z."/>
            <person name="Yu X."/>
        </authorList>
    </citation>
    <scope>NUCLEOTIDE SEQUENCE</scope>
    <source>
        <strain>Henan</strain>
    </source>
</reference>